<evidence type="ECO:0000313" key="2">
    <source>
        <dbReference type="Proteomes" id="UP001634394"/>
    </source>
</evidence>
<proteinExistence type="predicted"/>
<dbReference type="Proteomes" id="UP001634394">
    <property type="component" value="Unassembled WGS sequence"/>
</dbReference>
<sequence>MTCVLQKLKPYYRVFCTGVLHRVSCTGVLHRVFCTGCHAQRVLHRAICTGCSVHRILNRVYCTVRSAQGVLHRVSGPAHGVLQIVSCTGCSFIAYLVRDNSDSTF</sequence>
<dbReference type="AlphaFoldDB" id="A0ABD3W2P2"/>
<comment type="caution">
    <text evidence="1">The sequence shown here is derived from an EMBL/GenBank/DDBJ whole genome shotgun (WGS) entry which is preliminary data.</text>
</comment>
<organism evidence="1 2">
    <name type="scientific">Sinanodonta woodiana</name>
    <name type="common">Chinese pond mussel</name>
    <name type="synonym">Anodonta woodiana</name>
    <dbReference type="NCBI Taxonomy" id="1069815"/>
    <lineage>
        <taxon>Eukaryota</taxon>
        <taxon>Metazoa</taxon>
        <taxon>Spiralia</taxon>
        <taxon>Lophotrochozoa</taxon>
        <taxon>Mollusca</taxon>
        <taxon>Bivalvia</taxon>
        <taxon>Autobranchia</taxon>
        <taxon>Heteroconchia</taxon>
        <taxon>Palaeoheterodonta</taxon>
        <taxon>Unionida</taxon>
        <taxon>Unionoidea</taxon>
        <taxon>Unionidae</taxon>
        <taxon>Unioninae</taxon>
        <taxon>Sinanodonta</taxon>
    </lineage>
</organism>
<gene>
    <name evidence="1" type="ORF">ACJMK2_044211</name>
</gene>
<name>A0ABD3W2P2_SINWO</name>
<accession>A0ABD3W2P2</accession>
<protein>
    <submittedName>
        <fullName evidence="1">Uncharacterized protein</fullName>
    </submittedName>
</protein>
<keyword evidence="2" id="KW-1185">Reference proteome</keyword>
<reference evidence="1 2" key="1">
    <citation type="submission" date="2024-11" db="EMBL/GenBank/DDBJ databases">
        <title>Chromosome-level genome assembly of the freshwater bivalve Anodonta woodiana.</title>
        <authorList>
            <person name="Chen X."/>
        </authorList>
    </citation>
    <scope>NUCLEOTIDE SEQUENCE [LARGE SCALE GENOMIC DNA]</scope>
    <source>
        <strain evidence="1">MN2024</strain>
        <tissue evidence="1">Gills</tissue>
    </source>
</reference>
<dbReference type="EMBL" id="JBJQND010000009">
    <property type="protein sequence ID" value="KAL3866968.1"/>
    <property type="molecule type" value="Genomic_DNA"/>
</dbReference>
<evidence type="ECO:0000313" key="1">
    <source>
        <dbReference type="EMBL" id="KAL3866968.1"/>
    </source>
</evidence>